<keyword evidence="2 5" id="KW-0808">Transferase</keyword>
<dbReference type="SMART" id="SM00563">
    <property type="entry name" value="PlsC"/>
    <property type="match status" value="1"/>
</dbReference>
<dbReference type="KEGG" id="ahel:Q31a_27440"/>
<evidence type="ECO:0000256" key="3">
    <source>
        <dbReference type="ARBA" id="ARBA00023315"/>
    </source>
</evidence>
<dbReference type="EC" id="2.3.1.-" evidence="5"/>
<reference evidence="5 6" key="1">
    <citation type="submission" date="2019-02" db="EMBL/GenBank/DDBJ databases">
        <title>Deep-cultivation of Planctomycetes and their phenomic and genomic characterization uncovers novel biology.</title>
        <authorList>
            <person name="Wiegand S."/>
            <person name="Jogler M."/>
            <person name="Boedeker C."/>
            <person name="Pinto D."/>
            <person name="Vollmers J."/>
            <person name="Rivas-Marin E."/>
            <person name="Kohn T."/>
            <person name="Peeters S.H."/>
            <person name="Heuer A."/>
            <person name="Rast P."/>
            <person name="Oberbeckmann S."/>
            <person name="Bunk B."/>
            <person name="Jeske O."/>
            <person name="Meyerdierks A."/>
            <person name="Storesund J.E."/>
            <person name="Kallscheuer N."/>
            <person name="Luecker S."/>
            <person name="Lage O.M."/>
            <person name="Pohl T."/>
            <person name="Merkel B.J."/>
            <person name="Hornburger P."/>
            <person name="Mueller R.-W."/>
            <person name="Bruemmer F."/>
            <person name="Labrenz M."/>
            <person name="Spormann A.M."/>
            <person name="Op den Camp H."/>
            <person name="Overmann J."/>
            <person name="Amann R."/>
            <person name="Jetten M.S.M."/>
            <person name="Mascher T."/>
            <person name="Medema M.H."/>
            <person name="Devos D.P."/>
            <person name="Kaster A.-K."/>
            <person name="Ovreas L."/>
            <person name="Rohde M."/>
            <person name="Galperin M.Y."/>
            <person name="Jogler C."/>
        </authorList>
    </citation>
    <scope>NUCLEOTIDE SEQUENCE [LARGE SCALE GENOMIC DNA]</scope>
    <source>
        <strain evidence="5 6">Q31a</strain>
    </source>
</reference>
<protein>
    <submittedName>
        <fullName evidence="5">1-acyl-sn-glycerol-3-phosphate acyltransferase</fullName>
        <ecNumber evidence="5">2.3.1.-</ecNumber>
    </submittedName>
</protein>
<evidence type="ECO:0000313" key="5">
    <source>
        <dbReference type="EMBL" id="QDV24426.1"/>
    </source>
</evidence>
<dbReference type="GO" id="GO:0006654">
    <property type="term" value="P:phosphatidic acid biosynthetic process"/>
    <property type="evidence" value="ECO:0007669"/>
    <property type="project" value="TreeGrafter"/>
</dbReference>
<accession>A0A518G768</accession>
<dbReference type="AlphaFoldDB" id="A0A518G768"/>
<feature type="domain" description="Phospholipid/glycerol acyltransferase" evidence="4">
    <location>
        <begin position="63"/>
        <end position="175"/>
    </location>
</feature>
<dbReference type="Proteomes" id="UP000318017">
    <property type="component" value="Chromosome"/>
</dbReference>
<dbReference type="CDD" id="cd07989">
    <property type="entry name" value="LPLAT_AGPAT-like"/>
    <property type="match status" value="1"/>
</dbReference>
<dbReference type="InterPro" id="IPR002123">
    <property type="entry name" value="Plipid/glycerol_acylTrfase"/>
</dbReference>
<dbReference type="SUPFAM" id="SSF69593">
    <property type="entry name" value="Glycerol-3-phosphate (1)-acyltransferase"/>
    <property type="match status" value="1"/>
</dbReference>
<keyword evidence="6" id="KW-1185">Reference proteome</keyword>
<dbReference type="Pfam" id="PF01553">
    <property type="entry name" value="Acyltransferase"/>
    <property type="match status" value="1"/>
</dbReference>
<dbReference type="EMBL" id="CP036298">
    <property type="protein sequence ID" value="QDV24426.1"/>
    <property type="molecule type" value="Genomic_DNA"/>
</dbReference>
<comment type="pathway">
    <text evidence="1">Lipid metabolism.</text>
</comment>
<name>A0A518G768_9BACT</name>
<evidence type="ECO:0000256" key="2">
    <source>
        <dbReference type="ARBA" id="ARBA00022679"/>
    </source>
</evidence>
<gene>
    <name evidence="5" type="primary">plsC_1</name>
    <name evidence="5" type="ORF">Q31a_27440</name>
</gene>
<dbReference type="OrthoDB" id="9803035at2"/>
<dbReference type="GO" id="GO:0003841">
    <property type="term" value="F:1-acylglycerol-3-phosphate O-acyltransferase activity"/>
    <property type="evidence" value="ECO:0007669"/>
    <property type="project" value="TreeGrafter"/>
</dbReference>
<evidence type="ECO:0000313" key="6">
    <source>
        <dbReference type="Proteomes" id="UP000318017"/>
    </source>
</evidence>
<organism evidence="5 6">
    <name type="scientific">Aureliella helgolandensis</name>
    <dbReference type="NCBI Taxonomy" id="2527968"/>
    <lineage>
        <taxon>Bacteria</taxon>
        <taxon>Pseudomonadati</taxon>
        <taxon>Planctomycetota</taxon>
        <taxon>Planctomycetia</taxon>
        <taxon>Pirellulales</taxon>
        <taxon>Pirellulaceae</taxon>
        <taxon>Aureliella</taxon>
    </lineage>
</organism>
<evidence type="ECO:0000259" key="4">
    <source>
        <dbReference type="SMART" id="SM00563"/>
    </source>
</evidence>
<proteinExistence type="predicted"/>
<sequence length="232" mass="25651">MKTAGMEKTKSAKPGKPPARLTAYDHVKTAFYHTVRLTSRLVCVFVFDLRCVGRSNTEVEGGALILSTHQSHLDPVLIGVTFNERLNYLARRSLFKNRIFGTVISLLDAIELDRDRSGLAGLKETLLRLRRGKKVLIFPEGTRTPDGNIAPLKPGFLSVARRSGVPLIPVAITGAFEALPRGSSRPLRYPLRVAVGPAIHVAEFSELDDTAMLQLVQSRMEECYRQAQASRV</sequence>
<dbReference type="PANTHER" id="PTHR10434">
    <property type="entry name" value="1-ACYL-SN-GLYCEROL-3-PHOSPHATE ACYLTRANSFERASE"/>
    <property type="match status" value="1"/>
</dbReference>
<keyword evidence="3 5" id="KW-0012">Acyltransferase</keyword>
<dbReference type="PANTHER" id="PTHR10434:SF66">
    <property type="entry name" value="PHOSPHOLIPID_GLYCEROL ACYLTRANSFERASE DOMAIN-CONTAINING PROTEIN"/>
    <property type="match status" value="1"/>
</dbReference>
<evidence type="ECO:0000256" key="1">
    <source>
        <dbReference type="ARBA" id="ARBA00005189"/>
    </source>
</evidence>